<accession>A0ACD3AJV2</accession>
<sequence length="653" mass="73772">MDLFPVEKRKKIIDGARKGSLRDLIVLSKIWQTLPNPLSDGIPSIFFHHLNSSEVPTEPESDFDLDDVQVSMASDTLKAFWSLSAITHLTGLLSSLATDPYGHEIVQAWPGIFKWSAFLFTSRVQICSTDHITDTASAKKLASMRGVVRDAIAGAWCAIATSESARKVMLKTHGVVEIAARLWIFEDDPEVTKVTSIAGGVPVASLLLEHLSNDSDKAAMDHIISAAGGDLEEIAKTSLNRFKNALNAPEFESDPLDSILTFNLVVRFCRTTPRIGETFIKNGAILDCIELLIRVAFVLNERNPEGDDKADFIQLMIMGFWFLRYFLDTTTGTPWVLQAINAGLLTAFVECSPVYYDLKRDDYLIASTTITHTIPRYLAYYCIVQAMDSALSKLEKTERFLSLRKTRAWKAFDALALLTARRLVVNDHWFKFLKKNASTCDNPKCQKLDSRENFRKCGKCGSVLYCSKECQAIHWKEFGHKRKCKQPAKIKLDIDQRYRADGGIPQRDFDYIQSLNVCETRYNLPHLKHLAATEYPGVPLNDLMVLINYNEVPTAYDLVLHREYAEKMPKVYDPPKNLYRPDLEAASYTYIVGSVPFGKEPKMMVSRFPSGIWDLDKNPFKNGEEARVDPTGSRLVDWMDKEAEAKRKQYCGV</sequence>
<protein>
    <submittedName>
        <fullName evidence="1">Uncharacterized protein</fullName>
    </submittedName>
</protein>
<name>A0ACD3AJV2_9AGAR</name>
<reference evidence="1 2" key="1">
    <citation type="journal article" date="2019" name="Nat. Ecol. Evol.">
        <title>Megaphylogeny resolves global patterns of mushroom evolution.</title>
        <authorList>
            <person name="Varga T."/>
            <person name="Krizsan K."/>
            <person name="Foldi C."/>
            <person name="Dima B."/>
            <person name="Sanchez-Garcia M."/>
            <person name="Sanchez-Ramirez S."/>
            <person name="Szollosi G.J."/>
            <person name="Szarkandi J.G."/>
            <person name="Papp V."/>
            <person name="Albert L."/>
            <person name="Andreopoulos W."/>
            <person name="Angelini C."/>
            <person name="Antonin V."/>
            <person name="Barry K.W."/>
            <person name="Bougher N.L."/>
            <person name="Buchanan P."/>
            <person name="Buyck B."/>
            <person name="Bense V."/>
            <person name="Catcheside P."/>
            <person name="Chovatia M."/>
            <person name="Cooper J."/>
            <person name="Damon W."/>
            <person name="Desjardin D."/>
            <person name="Finy P."/>
            <person name="Geml J."/>
            <person name="Haridas S."/>
            <person name="Hughes K."/>
            <person name="Justo A."/>
            <person name="Karasinski D."/>
            <person name="Kautmanova I."/>
            <person name="Kiss B."/>
            <person name="Kocsube S."/>
            <person name="Kotiranta H."/>
            <person name="LaButti K.M."/>
            <person name="Lechner B.E."/>
            <person name="Liimatainen K."/>
            <person name="Lipzen A."/>
            <person name="Lukacs Z."/>
            <person name="Mihaltcheva S."/>
            <person name="Morgado L.N."/>
            <person name="Niskanen T."/>
            <person name="Noordeloos M.E."/>
            <person name="Ohm R.A."/>
            <person name="Ortiz-Santana B."/>
            <person name="Ovrebo C."/>
            <person name="Racz N."/>
            <person name="Riley R."/>
            <person name="Savchenko A."/>
            <person name="Shiryaev A."/>
            <person name="Soop K."/>
            <person name="Spirin V."/>
            <person name="Szebenyi C."/>
            <person name="Tomsovsky M."/>
            <person name="Tulloss R.E."/>
            <person name="Uehling J."/>
            <person name="Grigoriev I.V."/>
            <person name="Vagvolgyi C."/>
            <person name="Papp T."/>
            <person name="Martin F.M."/>
            <person name="Miettinen O."/>
            <person name="Hibbett D.S."/>
            <person name="Nagy L.G."/>
        </authorList>
    </citation>
    <scope>NUCLEOTIDE SEQUENCE [LARGE SCALE GENOMIC DNA]</scope>
    <source>
        <strain evidence="1 2">NL-1719</strain>
    </source>
</reference>
<keyword evidence="2" id="KW-1185">Reference proteome</keyword>
<evidence type="ECO:0000313" key="2">
    <source>
        <dbReference type="Proteomes" id="UP000308600"/>
    </source>
</evidence>
<gene>
    <name evidence="1" type="ORF">BDN72DRAFT_845109</name>
</gene>
<organism evidence="1 2">
    <name type="scientific">Pluteus cervinus</name>
    <dbReference type="NCBI Taxonomy" id="181527"/>
    <lineage>
        <taxon>Eukaryota</taxon>
        <taxon>Fungi</taxon>
        <taxon>Dikarya</taxon>
        <taxon>Basidiomycota</taxon>
        <taxon>Agaricomycotina</taxon>
        <taxon>Agaricomycetes</taxon>
        <taxon>Agaricomycetidae</taxon>
        <taxon>Agaricales</taxon>
        <taxon>Pluteineae</taxon>
        <taxon>Pluteaceae</taxon>
        <taxon>Pluteus</taxon>
    </lineage>
</organism>
<evidence type="ECO:0000313" key="1">
    <source>
        <dbReference type="EMBL" id="TFK65801.1"/>
    </source>
</evidence>
<dbReference type="Proteomes" id="UP000308600">
    <property type="component" value="Unassembled WGS sequence"/>
</dbReference>
<proteinExistence type="predicted"/>
<dbReference type="EMBL" id="ML208425">
    <property type="protein sequence ID" value="TFK65801.1"/>
    <property type="molecule type" value="Genomic_DNA"/>
</dbReference>